<proteinExistence type="predicted"/>
<evidence type="ECO:0000256" key="1">
    <source>
        <dbReference type="SAM" id="MobiDB-lite"/>
    </source>
</evidence>
<organism evidence="2 3">
    <name type="scientific">Panicum virgatum</name>
    <name type="common">Blackwell switchgrass</name>
    <dbReference type="NCBI Taxonomy" id="38727"/>
    <lineage>
        <taxon>Eukaryota</taxon>
        <taxon>Viridiplantae</taxon>
        <taxon>Streptophyta</taxon>
        <taxon>Embryophyta</taxon>
        <taxon>Tracheophyta</taxon>
        <taxon>Spermatophyta</taxon>
        <taxon>Magnoliopsida</taxon>
        <taxon>Liliopsida</taxon>
        <taxon>Poales</taxon>
        <taxon>Poaceae</taxon>
        <taxon>PACMAD clade</taxon>
        <taxon>Panicoideae</taxon>
        <taxon>Panicodae</taxon>
        <taxon>Paniceae</taxon>
        <taxon>Panicinae</taxon>
        <taxon>Panicum</taxon>
        <taxon>Panicum sect. Hiantes</taxon>
    </lineage>
</organism>
<accession>A0A8T0SPV8</accession>
<feature type="region of interest" description="Disordered" evidence="1">
    <location>
        <begin position="72"/>
        <end position="96"/>
    </location>
</feature>
<evidence type="ECO:0000313" key="3">
    <source>
        <dbReference type="Proteomes" id="UP000823388"/>
    </source>
</evidence>
<feature type="compositionally biased region" description="Basic and acidic residues" evidence="1">
    <location>
        <begin position="137"/>
        <end position="148"/>
    </location>
</feature>
<gene>
    <name evidence="2" type="ORF">PVAP13_5KG600107</name>
</gene>
<keyword evidence="3" id="KW-1185">Reference proteome</keyword>
<comment type="caution">
    <text evidence="2">The sequence shown here is derived from an EMBL/GenBank/DDBJ whole genome shotgun (WGS) entry which is preliminary data.</text>
</comment>
<feature type="region of interest" description="Disordered" evidence="1">
    <location>
        <begin position="119"/>
        <end position="174"/>
    </location>
</feature>
<reference evidence="2" key="1">
    <citation type="submission" date="2020-05" db="EMBL/GenBank/DDBJ databases">
        <title>WGS assembly of Panicum virgatum.</title>
        <authorList>
            <person name="Lovell J.T."/>
            <person name="Jenkins J."/>
            <person name="Shu S."/>
            <person name="Juenger T.E."/>
            <person name="Schmutz J."/>
        </authorList>
    </citation>
    <scope>NUCLEOTIDE SEQUENCE</scope>
    <source>
        <strain evidence="2">AP13</strain>
    </source>
</reference>
<sequence>MWWWAHMSVLPPSYSPPPLRRRHATLRRASLRSHDASLRCRRASLCHCPSLRQCLPPPQTEIGRCDSVGMRHDRRRESRLGQSQSGRSSAWRWRPRSGHGRRAAWRSCSGRALMAAQLDGRAQRQRWRSSARLGGRARHEGGGKRGEGTEAAVEGGATEEGRRRRLTRAGERDD</sequence>
<dbReference type="EMBL" id="CM029045">
    <property type="protein sequence ID" value="KAG2601562.1"/>
    <property type="molecule type" value="Genomic_DNA"/>
</dbReference>
<protein>
    <submittedName>
        <fullName evidence="2">Uncharacterized protein</fullName>
    </submittedName>
</protein>
<dbReference type="AlphaFoldDB" id="A0A8T0SPV8"/>
<name>A0A8T0SPV8_PANVG</name>
<dbReference type="Proteomes" id="UP000823388">
    <property type="component" value="Chromosome 5K"/>
</dbReference>
<evidence type="ECO:0000313" key="2">
    <source>
        <dbReference type="EMBL" id="KAG2601562.1"/>
    </source>
</evidence>
<feature type="compositionally biased region" description="Low complexity" evidence="1">
    <location>
        <begin position="80"/>
        <end position="89"/>
    </location>
</feature>